<evidence type="ECO:0000256" key="3">
    <source>
        <dbReference type="ARBA" id="ARBA00023163"/>
    </source>
</evidence>
<evidence type="ECO:0000313" key="7">
    <source>
        <dbReference type="Proteomes" id="UP000371423"/>
    </source>
</evidence>
<dbReference type="Pfam" id="PF12833">
    <property type="entry name" value="HTH_18"/>
    <property type="match status" value="1"/>
</dbReference>
<dbReference type="Proteomes" id="UP000371423">
    <property type="component" value="Unassembled WGS sequence"/>
</dbReference>
<gene>
    <name evidence="6" type="ORF">FHL05_07935</name>
    <name evidence="5" type="ORF">FHL06_04015</name>
</gene>
<evidence type="ECO:0000259" key="4">
    <source>
        <dbReference type="PROSITE" id="PS01124"/>
    </source>
</evidence>
<dbReference type="SMART" id="SM00342">
    <property type="entry name" value="HTH_ARAC"/>
    <property type="match status" value="1"/>
</dbReference>
<dbReference type="EMBL" id="VDFP01000005">
    <property type="protein sequence ID" value="MQS75557.1"/>
    <property type="molecule type" value="Genomic_DNA"/>
</dbReference>
<reference evidence="7 8" key="1">
    <citation type="journal article" date="2019" name="Syst. Appl. Microbiol.">
        <title>Polyphasic characterization of two novel Lactobacillus spp. isolated from blown salami packages: Description of Lactobacillus halodurans sp. nov. and Lactobacillus salsicarnum sp. nov.</title>
        <authorList>
            <person name="Schuster J.A."/>
            <person name="Klingl A."/>
            <person name="Vogel R.F."/>
            <person name="Ehrmann M.A."/>
        </authorList>
    </citation>
    <scope>NUCLEOTIDE SEQUENCE [LARGE SCALE GENOMIC DNA]</scope>
    <source>
        <strain evidence="6 7">TMW 1.1920</strain>
        <strain evidence="5 8">TMW 1.2172</strain>
    </source>
</reference>
<evidence type="ECO:0000256" key="2">
    <source>
        <dbReference type="ARBA" id="ARBA00023125"/>
    </source>
</evidence>
<evidence type="ECO:0000313" key="5">
    <source>
        <dbReference type="EMBL" id="MQS75557.1"/>
    </source>
</evidence>
<dbReference type="GO" id="GO:0003700">
    <property type="term" value="F:DNA-binding transcription factor activity"/>
    <property type="evidence" value="ECO:0007669"/>
    <property type="project" value="InterPro"/>
</dbReference>
<accession>A0A5P0ZMW0</accession>
<keyword evidence="3" id="KW-0804">Transcription</keyword>
<name>A0A5P0ZMW0_9LACO</name>
<dbReference type="OrthoDB" id="9816335at2"/>
<comment type="caution">
    <text evidence="5">The sequence shown here is derived from an EMBL/GenBank/DDBJ whole genome shotgun (WGS) entry which is preliminary data.</text>
</comment>
<dbReference type="EMBL" id="VDFO01000027">
    <property type="protein sequence ID" value="MQS97814.1"/>
    <property type="molecule type" value="Genomic_DNA"/>
</dbReference>
<keyword evidence="2" id="KW-0238">DNA-binding</keyword>
<dbReference type="PANTHER" id="PTHR43280:SF28">
    <property type="entry name" value="HTH-TYPE TRANSCRIPTIONAL ACTIVATOR RHAS"/>
    <property type="match status" value="1"/>
</dbReference>
<organism evidence="5 8">
    <name type="scientific">Companilactobacillus halodurans</name>
    <dbReference type="NCBI Taxonomy" id="2584183"/>
    <lineage>
        <taxon>Bacteria</taxon>
        <taxon>Bacillati</taxon>
        <taxon>Bacillota</taxon>
        <taxon>Bacilli</taxon>
        <taxon>Lactobacillales</taxon>
        <taxon>Lactobacillaceae</taxon>
        <taxon>Companilactobacillus</taxon>
    </lineage>
</organism>
<feature type="domain" description="HTH araC/xylS-type" evidence="4">
    <location>
        <begin position="224"/>
        <end position="321"/>
    </location>
</feature>
<evidence type="ECO:0000256" key="1">
    <source>
        <dbReference type="ARBA" id="ARBA00023015"/>
    </source>
</evidence>
<dbReference type="InterPro" id="IPR037923">
    <property type="entry name" value="HTH-like"/>
</dbReference>
<dbReference type="SUPFAM" id="SSF46689">
    <property type="entry name" value="Homeodomain-like"/>
    <property type="match status" value="1"/>
</dbReference>
<dbReference type="InterPro" id="IPR018060">
    <property type="entry name" value="HTH_AraC"/>
</dbReference>
<dbReference type="PROSITE" id="PS01124">
    <property type="entry name" value="HTH_ARAC_FAMILY_2"/>
    <property type="match status" value="1"/>
</dbReference>
<dbReference type="SUPFAM" id="SSF51215">
    <property type="entry name" value="Regulatory protein AraC"/>
    <property type="match status" value="1"/>
</dbReference>
<dbReference type="Gene3D" id="1.10.10.60">
    <property type="entry name" value="Homeodomain-like"/>
    <property type="match status" value="2"/>
</dbReference>
<dbReference type="Proteomes" id="UP000414364">
    <property type="component" value="Unassembled WGS sequence"/>
</dbReference>
<sequence length="328" mass="38856">MNLDQLLRNKDKIEERQFKNHAFVMDFPQIEKRILHGDYRLNNELFFKNNSIYISKHHRFAPYPLHSHQFLEMNYMYSGKCREVVNGHEIILHKHDIILLDTGSKHKIDPLNENDILVNFLFKRSDLNFSFLTNMSHKFSPSLNFVLNAVNGDKDNSHKNFMLIKNSGEDLPHILERTMEEYFFPKRFSNQIINHYVPIIFFELARAVNAQLEKEVTGSKEIIVPILFAIENDYSNTSLEKIANQLNYSKNYISNLIKEKTGRTFSDILNEQRMQNAYELLTNTELPIGTIIERVGISNRTYFYSKFKDYYKKTPKQIRMINKKKSEN</sequence>
<keyword evidence="1" id="KW-0805">Transcription regulation</keyword>
<protein>
    <submittedName>
        <fullName evidence="5">Helix-turn-helix domain-containing protein</fullName>
    </submittedName>
</protein>
<dbReference type="GO" id="GO:0043565">
    <property type="term" value="F:sequence-specific DNA binding"/>
    <property type="evidence" value="ECO:0007669"/>
    <property type="project" value="InterPro"/>
</dbReference>
<dbReference type="RefSeq" id="WP_153384965.1">
    <property type="nucleotide sequence ID" value="NZ_VDFO01000027.1"/>
</dbReference>
<dbReference type="InterPro" id="IPR014710">
    <property type="entry name" value="RmlC-like_jellyroll"/>
</dbReference>
<dbReference type="InterPro" id="IPR009057">
    <property type="entry name" value="Homeodomain-like_sf"/>
</dbReference>
<evidence type="ECO:0000313" key="6">
    <source>
        <dbReference type="EMBL" id="MQS97814.1"/>
    </source>
</evidence>
<evidence type="ECO:0000313" key="8">
    <source>
        <dbReference type="Proteomes" id="UP000414364"/>
    </source>
</evidence>
<keyword evidence="7" id="KW-1185">Reference proteome</keyword>
<proteinExistence type="predicted"/>
<dbReference type="Gene3D" id="2.60.120.10">
    <property type="entry name" value="Jelly Rolls"/>
    <property type="match status" value="1"/>
</dbReference>
<dbReference type="CDD" id="cd06996">
    <property type="entry name" value="cupin_Lmo2851-like_N"/>
    <property type="match status" value="1"/>
</dbReference>
<dbReference type="PANTHER" id="PTHR43280">
    <property type="entry name" value="ARAC-FAMILY TRANSCRIPTIONAL REGULATOR"/>
    <property type="match status" value="1"/>
</dbReference>
<dbReference type="AlphaFoldDB" id="A0A5P0ZMW0"/>